<dbReference type="InterPro" id="IPR018087">
    <property type="entry name" value="Glyco_hydro_5_CS"/>
</dbReference>
<feature type="chain" id="PRO_5003608715" evidence="8">
    <location>
        <begin position="32"/>
        <end position="396"/>
    </location>
</feature>
<evidence type="ECO:0000256" key="8">
    <source>
        <dbReference type="SAM" id="SignalP"/>
    </source>
</evidence>
<dbReference type="Gene3D" id="3.20.20.80">
    <property type="entry name" value="Glycosidases"/>
    <property type="match status" value="1"/>
</dbReference>
<dbReference type="PANTHER" id="PTHR31297">
    <property type="entry name" value="GLUCAN ENDO-1,6-BETA-GLUCOSIDASE B"/>
    <property type="match status" value="1"/>
</dbReference>
<evidence type="ECO:0000256" key="4">
    <source>
        <dbReference type="ARBA" id="ARBA00023277"/>
    </source>
</evidence>
<dbReference type="RefSeq" id="WP_002703275.1">
    <property type="nucleotide sequence ID" value="NZ_AGRW01000040.1"/>
</dbReference>
<comment type="caution">
    <text evidence="10">The sequence shown here is derived from an EMBL/GenBank/DDBJ whole genome shotgun (WGS) entry which is preliminary data.</text>
</comment>
<dbReference type="PANTHER" id="PTHR31297:SF41">
    <property type="entry name" value="ENDOGLUCANASE, PUTATIVE (AFU_ORTHOLOGUE AFUA_5G01830)-RELATED"/>
    <property type="match status" value="1"/>
</dbReference>
<dbReference type="Proteomes" id="UP000003571">
    <property type="component" value="Unassembled WGS sequence"/>
</dbReference>
<evidence type="ECO:0000256" key="2">
    <source>
        <dbReference type="ARBA" id="ARBA00022801"/>
    </source>
</evidence>
<keyword evidence="4" id="KW-0119">Carbohydrate metabolism</keyword>
<evidence type="ECO:0000256" key="6">
    <source>
        <dbReference type="ARBA" id="ARBA00023326"/>
    </source>
</evidence>
<reference evidence="10 11" key="1">
    <citation type="submission" date="2011-09" db="EMBL/GenBank/DDBJ databases">
        <title>The draft genome of Treponema saccharophilum DSM 2985.</title>
        <authorList>
            <consortium name="US DOE Joint Genome Institute (JGI-PGF)"/>
            <person name="Lucas S."/>
            <person name="Copeland A."/>
            <person name="Lapidus A."/>
            <person name="Glavina del Rio T."/>
            <person name="Dalin E."/>
            <person name="Tice H."/>
            <person name="Bruce D."/>
            <person name="Goodwin L."/>
            <person name="Pitluck S."/>
            <person name="Peters L."/>
            <person name="Kyrpides N."/>
            <person name="Mavromatis K."/>
            <person name="Ivanova N."/>
            <person name="Markowitz V."/>
            <person name="Cheng J.-F."/>
            <person name="Hugenholtz P."/>
            <person name="Woyke T."/>
            <person name="Wu D."/>
            <person name="Gronow S."/>
            <person name="Wellnitz S."/>
            <person name="Brambilla E."/>
            <person name="Klenk H.-P."/>
            <person name="Eisen J.A."/>
        </authorList>
    </citation>
    <scope>NUCLEOTIDE SEQUENCE [LARGE SCALE GENOMIC DNA]</scope>
    <source>
        <strain evidence="10 11">DSM 2985</strain>
    </source>
</reference>
<evidence type="ECO:0000313" key="10">
    <source>
        <dbReference type="EMBL" id="EIC02415.1"/>
    </source>
</evidence>
<dbReference type="STRING" id="907348.TresaDRAFT_1862"/>
<dbReference type="PROSITE" id="PS51257">
    <property type="entry name" value="PROKAR_LIPOPROTEIN"/>
    <property type="match status" value="1"/>
</dbReference>
<dbReference type="SUPFAM" id="SSF51445">
    <property type="entry name" value="(Trans)glycosidases"/>
    <property type="match status" value="1"/>
</dbReference>
<evidence type="ECO:0000256" key="5">
    <source>
        <dbReference type="ARBA" id="ARBA00023295"/>
    </source>
</evidence>
<name>H7EJA1_9SPIR</name>
<dbReference type="EMBL" id="AGRW01000040">
    <property type="protein sequence ID" value="EIC02415.1"/>
    <property type="molecule type" value="Genomic_DNA"/>
</dbReference>
<comment type="similarity">
    <text evidence="1 7">Belongs to the glycosyl hydrolase 5 (cellulase A) family.</text>
</comment>
<keyword evidence="3" id="KW-0136">Cellulose degradation</keyword>
<keyword evidence="6" id="KW-0624">Polysaccharide degradation</keyword>
<keyword evidence="5 7" id="KW-0326">Glycosidase</keyword>
<dbReference type="AlphaFoldDB" id="H7EJA1"/>
<dbReference type="InterPro" id="IPR017853">
    <property type="entry name" value="GH"/>
</dbReference>
<proteinExistence type="inferred from homology"/>
<dbReference type="EC" id="3.2.1.4" evidence="10"/>
<feature type="signal peptide" evidence="8">
    <location>
        <begin position="1"/>
        <end position="31"/>
    </location>
</feature>
<dbReference type="PROSITE" id="PS00659">
    <property type="entry name" value="GLYCOSYL_HYDROL_F5"/>
    <property type="match status" value="1"/>
</dbReference>
<evidence type="ECO:0000259" key="9">
    <source>
        <dbReference type="Pfam" id="PF00150"/>
    </source>
</evidence>
<gene>
    <name evidence="10" type="ORF">TresaDRAFT_1862</name>
</gene>
<dbReference type="PATRIC" id="fig|907348.3.peg.930"/>
<dbReference type="Pfam" id="PF00150">
    <property type="entry name" value="Cellulase"/>
    <property type="match status" value="1"/>
</dbReference>
<dbReference type="GO" id="GO:0008810">
    <property type="term" value="F:cellulase activity"/>
    <property type="evidence" value="ECO:0007669"/>
    <property type="project" value="UniProtKB-EC"/>
</dbReference>
<dbReference type="SMR" id="H7EJA1"/>
<organism evidence="10 11">
    <name type="scientific">Treponema saccharophilum DSM 2985</name>
    <dbReference type="NCBI Taxonomy" id="907348"/>
    <lineage>
        <taxon>Bacteria</taxon>
        <taxon>Pseudomonadati</taxon>
        <taxon>Spirochaetota</taxon>
        <taxon>Spirochaetia</taxon>
        <taxon>Spirochaetales</taxon>
        <taxon>Treponemataceae</taxon>
        <taxon>Treponema</taxon>
    </lineage>
</organism>
<dbReference type="InterPro" id="IPR050386">
    <property type="entry name" value="Glycosyl_hydrolase_5"/>
</dbReference>
<feature type="domain" description="Glycoside hydrolase family 5" evidence="9">
    <location>
        <begin position="65"/>
        <end position="355"/>
    </location>
</feature>
<dbReference type="GO" id="GO:0009986">
    <property type="term" value="C:cell surface"/>
    <property type="evidence" value="ECO:0007669"/>
    <property type="project" value="TreeGrafter"/>
</dbReference>
<keyword evidence="2 7" id="KW-0378">Hydrolase</keyword>
<dbReference type="GO" id="GO:0008422">
    <property type="term" value="F:beta-glucosidase activity"/>
    <property type="evidence" value="ECO:0007669"/>
    <property type="project" value="TreeGrafter"/>
</dbReference>
<protein>
    <submittedName>
        <fullName evidence="10">Cellulase</fullName>
        <ecNumber evidence="10">3.2.1.4</ecNumber>
    </submittedName>
</protein>
<keyword evidence="11" id="KW-1185">Reference proteome</keyword>
<accession>H7EJA1</accession>
<evidence type="ECO:0000256" key="3">
    <source>
        <dbReference type="ARBA" id="ARBA00023001"/>
    </source>
</evidence>
<dbReference type="GO" id="GO:0005576">
    <property type="term" value="C:extracellular region"/>
    <property type="evidence" value="ECO:0007669"/>
    <property type="project" value="TreeGrafter"/>
</dbReference>
<dbReference type="GO" id="GO:0030245">
    <property type="term" value="P:cellulose catabolic process"/>
    <property type="evidence" value="ECO:0007669"/>
    <property type="project" value="UniProtKB-KW"/>
</dbReference>
<evidence type="ECO:0000256" key="1">
    <source>
        <dbReference type="ARBA" id="ARBA00005641"/>
    </source>
</evidence>
<dbReference type="OrthoDB" id="9800955at2"/>
<evidence type="ECO:0000256" key="7">
    <source>
        <dbReference type="RuleBase" id="RU361153"/>
    </source>
</evidence>
<evidence type="ECO:0000313" key="11">
    <source>
        <dbReference type="Proteomes" id="UP000003571"/>
    </source>
</evidence>
<keyword evidence="8" id="KW-0732">Signal</keyword>
<dbReference type="InterPro" id="IPR001547">
    <property type="entry name" value="Glyco_hydro_5"/>
</dbReference>
<dbReference type="eggNOG" id="COG2730">
    <property type="taxonomic scope" value="Bacteria"/>
</dbReference>
<sequence>MKRFVRSAVAATLAAALAVAATSCASTPAPAPEVDGQKIVDEMKIGWNLGNTLDAWSDDNLGIESETCWGQPKTTADMFEGLKKAGFGAVRIPITWHNHIIDGNNTVDPAWLKRCKEVVDMAIKAKLYVIINVHHDTAPSEDFEMGRGYYPTEAAKERSVAFLTRVWEQVAATFNNEYDEHLIFELLNEPRLVGHEREWWYDAGHPDCAKAQGIVIELEEACIKTIRASGGKNADRFLMIPGYVAQPWAAMADTFHLPADSAKNRAIISVHMYDPWPFAGENPGISKFTQEARDGLKGTFEALNGKFVKNGVPVVIGECGATNKNNLPEREAWYRYYFETSKKNGITAILWDNGSTEIPENGDVSEHFGFYDRTAHTFFFPTLLNAALDGIKAAKN</sequence>